<evidence type="ECO:0000313" key="3">
    <source>
        <dbReference type="Proteomes" id="UP000298653"/>
    </source>
</evidence>
<feature type="transmembrane region" description="Helical" evidence="1">
    <location>
        <begin position="70"/>
        <end position="91"/>
    </location>
</feature>
<gene>
    <name evidence="2" type="ORF">AR1Y2_2756</name>
</gene>
<keyword evidence="3" id="KW-1185">Reference proteome</keyword>
<proteinExistence type="predicted"/>
<sequence length="215" mass="24015">MEVLDHTVTCPLCNRVLSDDGKGFTPERMYPDPEEDRKRLYGIKNIFFILLGMIAVLMGIINYITYNGFLWSVIVLASILYLMVTVSYSIVHRRNLAAKIVVEVIGGGILVSVIDYVIGFEGWSVAYVIPGLILTADLAMVVLVLVNRKTWYSYLMYLIFIAALSLVPVVLYLFGLFEQPLVALISCGISVLTVFIILAAGNKKGKNELARRFHT</sequence>
<evidence type="ECO:0008006" key="4">
    <source>
        <dbReference type="Google" id="ProtNLM"/>
    </source>
</evidence>
<dbReference type="EMBL" id="CP040058">
    <property type="protein sequence ID" value="QCP36210.1"/>
    <property type="molecule type" value="Genomic_DNA"/>
</dbReference>
<dbReference type="Pfam" id="PF19845">
    <property type="entry name" value="DUF6320"/>
    <property type="match status" value="1"/>
</dbReference>
<feature type="transmembrane region" description="Helical" evidence="1">
    <location>
        <begin position="46"/>
        <end position="64"/>
    </location>
</feature>
<evidence type="ECO:0000256" key="1">
    <source>
        <dbReference type="SAM" id="Phobius"/>
    </source>
</evidence>
<dbReference type="Proteomes" id="UP000298653">
    <property type="component" value="Chromosome"/>
</dbReference>
<keyword evidence="1" id="KW-0472">Membrane</keyword>
<evidence type="ECO:0000313" key="2">
    <source>
        <dbReference type="EMBL" id="QCP36210.1"/>
    </source>
</evidence>
<accession>A0A4V1EGI6</accession>
<feature type="transmembrane region" description="Helical" evidence="1">
    <location>
        <begin position="154"/>
        <end position="175"/>
    </location>
</feature>
<keyword evidence="1" id="KW-1133">Transmembrane helix</keyword>
<organism evidence="2 3">
    <name type="scientific">Anaerostipes rhamnosivorans</name>
    <dbReference type="NCBI Taxonomy" id="1229621"/>
    <lineage>
        <taxon>Bacteria</taxon>
        <taxon>Bacillati</taxon>
        <taxon>Bacillota</taxon>
        <taxon>Clostridia</taxon>
        <taxon>Lachnospirales</taxon>
        <taxon>Lachnospiraceae</taxon>
        <taxon>Anaerostipes</taxon>
    </lineage>
</organism>
<feature type="transmembrane region" description="Helical" evidence="1">
    <location>
        <begin position="125"/>
        <end position="147"/>
    </location>
</feature>
<keyword evidence="1" id="KW-0812">Transmembrane</keyword>
<reference evidence="2 3" key="1">
    <citation type="submission" date="2019-05" db="EMBL/GenBank/DDBJ databases">
        <title>Complete genome sequencing of Anaerostipes rhamnosivorans.</title>
        <authorList>
            <person name="Bui T.P.N."/>
            <person name="de Vos W.M."/>
        </authorList>
    </citation>
    <scope>NUCLEOTIDE SEQUENCE [LARGE SCALE GENOMIC DNA]</scope>
    <source>
        <strain evidence="2 3">1y2</strain>
    </source>
</reference>
<protein>
    <recommendedName>
        <fullName evidence="4">Zinc ribbon domain-containing protein</fullName>
    </recommendedName>
</protein>
<feature type="transmembrane region" description="Helical" evidence="1">
    <location>
        <begin position="100"/>
        <end position="119"/>
    </location>
</feature>
<dbReference type="AlphaFoldDB" id="A0A4V1EGI6"/>
<dbReference type="KEGG" id="arf:AR1Y2_2756"/>
<dbReference type="InterPro" id="IPR046283">
    <property type="entry name" value="DUF6320"/>
</dbReference>
<feature type="transmembrane region" description="Helical" evidence="1">
    <location>
        <begin position="181"/>
        <end position="201"/>
    </location>
</feature>
<name>A0A4V1EGI6_9FIRM</name>